<name>A0AA97I3U8_9EURY</name>
<dbReference type="Proteomes" id="UP001301797">
    <property type="component" value="Chromosome"/>
</dbReference>
<keyword evidence="2" id="KW-1185">Reference proteome</keyword>
<gene>
    <name evidence="1" type="ORF">F1737_05870</name>
</gene>
<sequence>MKKKFKKKRIFMIALCLFFTVLVSGCTINSNQPENNQVLSPELVANETIQQVMSENTKPVVSSKDYSPEYDEQTKQELIEKAKDEIVRIFPNVDSSTLEGNWEDRYSKYSYVGINGPPVIVFYNVDDTSEKFLETQKIRWKGLEQNIQNNIVTIKVSPVSGDIVFYGPQSRVPPKKEEIRAVSLNEAEERALEFIREVKGNDFVEENMDEFSLYKADTDSTIGDGLSVLLYYKMYQDVPCLNDQIYVHYDLIEDRVFRYWDELKEPELMKDLMTLSAVPTIPLGKAKKILEDKLKESYPDEELNIQYYSENDHENSLNWYDLNEFVYSNNPEPIRLIWYLSFNDNEMRRLDARMTTTAIINAHTGEIISLLFRDLRIS</sequence>
<evidence type="ECO:0000313" key="1">
    <source>
        <dbReference type="EMBL" id="WOF16271.1"/>
    </source>
</evidence>
<dbReference type="KEGG" id="mefw:F1737_05870"/>
<dbReference type="AlphaFoldDB" id="A0AA97I3U8"/>
<reference evidence="1 2" key="1">
    <citation type="submission" date="2019-09" db="EMBL/GenBank/DDBJ databases">
        <title>The complete genome of Methanoplanus sp. FWC-SCC4.</title>
        <authorList>
            <person name="Chen S.-C."/>
            <person name="Zhou Y.-Z."/>
            <person name="Lai M.-C."/>
        </authorList>
    </citation>
    <scope>NUCLEOTIDE SEQUENCE [LARGE SCALE GENOMIC DNA]</scope>
    <source>
        <strain evidence="1 2">FWC-SCC4</strain>
    </source>
</reference>
<organism evidence="1 2">
    <name type="scientific">Methanochimaera problematica</name>
    <dbReference type="NCBI Taxonomy" id="2609417"/>
    <lineage>
        <taxon>Archaea</taxon>
        <taxon>Methanobacteriati</taxon>
        <taxon>Methanobacteriota</taxon>
        <taxon>Stenosarchaea group</taxon>
        <taxon>Methanomicrobia</taxon>
        <taxon>Methanomicrobiales</taxon>
        <taxon>Methanomicrobiaceae</taxon>
        <taxon>Methanochimaera</taxon>
    </lineage>
</organism>
<dbReference type="GeneID" id="85229688"/>
<dbReference type="PROSITE" id="PS51257">
    <property type="entry name" value="PROKAR_LIPOPROTEIN"/>
    <property type="match status" value="1"/>
</dbReference>
<evidence type="ECO:0000313" key="2">
    <source>
        <dbReference type="Proteomes" id="UP001301797"/>
    </source>
</evidence>
<dbReference type="RefSeq" id="WP_317135684.1">
    <property type="nucleotide sequence ID" value="NZ_CP043875.1"/>
</dbReference>
<accession>A0AA97I3U8</accession>
<proteinExistence type="predicted"/>
<protein>
    <submittedName>
        <fullName evidence="1">Uncharacterized protein</fullName>
    </submittedName>
</protein>
<dbReference type="EMBL" id="CP043875">
    <property type="protein sequence ID" value="WOF16271.1"/>
    <property type="molecule type" value="Genomic_DNA"/>
</dbReference>